<dbReference type="InterPro" id="IPR049251">
    <property type="entry name" value="DUF6884"/>
</dbReference>
<organism evidence="2 3">
    <name type="scientific">Chryseobacterium tructae</name>
    <dbReference type="NCBI Taxonomy" id="1037380"/>
    <lineage>
        <taxon>Bacteria</taxon>
        <taxon>Pseudomonadati</taxon>
        <taxon>Bacteroidota</taxon>
        <taxon>Flavobacteriia</taxon>
        <taxon>Flavobacteriales</taxon>
        <taxon>Weeksellaceae</taxon>
        <taxon>Chryseobacterium group</taxon>
        <taxon>Chryseobacterium</taxon>
    </lineage>
</organism>
<dbReference type="RefSeq" id="WP_290299779.1">
    <property type="nucleotide sequence ID" value="NZ_JAUFQR010000001.1"/>
</dbReference>
<comment type="caution">
    <text evidence="2">The sequence shown here is derived from an EMBL/GenBank/DDBJ whole genome shotgun (WGS) entry which is preliminary data.</text>
</comment>
<dbReference type="EMBL" id="JBHRYO010000002">
    <property type="protein sequence ID" value="MFC3758103.1"/>
    <property type="molecule type" value="Genomic_DNA"/>
</dbReference>
<dbReference type="Pfam" id="PF21818">
    <property type="entry name" value="DUF6884"/>
    <property type="match status" value="1"/>
</dbReference>
<proteinExistence type="predicted"/>
<dbReference type="Proteomes" id="UP001595735">
    <property type="component" value="Unassembled WGS sequence"/>
</dbReference>
<evidence type="ECO:0000259" key="1">
    <source>
        <dbReference type="Pfam" id="PF21818"/>
    </source>
</evidence>
<evidence type="ECO:0000313" key="3">
    <source>
        <dbReference type="Proteomes" id="UP001595735"/>
    </source>
</evidence>
<protein>
    <submittedName>
        <fullName evidence="2">DUF6884 domain-containing protein</fullName>
    </submittedName>
</protein>
<name>A0ABV7Y0I6_9FLAO</name>
<gene>
    <name evidence="2" type="ORF">ACFONJ_19170</name>
</gene>
<accession>A0ABV7Y0I6</accession>
<reference evidence="3" key="1">
    <citation type="journal article" date="2019" name="Int. J. Syst. Evol. Microbiol.">
        <title>The Global Catalogue of Microorganisms (GCM) 10K type strain sequencing project: providing services to taxonomists for standard genome sequencing and annotation.</title>
        <authorList>
            <consortium name="The Broad Institute Genomics Platform"/>
            <consortium name="The Broad Institute Genome Sequencing Center for Infectious Disease"/>
            <person name="Wu L."/>
            <person name="Ma J."/>
        </authorList>
    </citation>
    <scope>NUCLEOTIDE SEQUENCE [LARGE SCALE GENOMIC DNA]</scope>
    <source>
        <strain evidence="3">CECT 7798</strain>
    </source>
</reference>
<sequence length="148" mass="16862">MAKKIILISCASQQGSAKAKAKHLYISPLFKLSWRYANKQTPDKIFILSGLHYLLDIDKEIEPYDVTLSNVSKAKRRPGQTILTSKEKLDWGKKIIGQLSKEADLQNDEFIVLAGLEYIKPIIKDISFCENPLEGLRIGERLKFLKEN</sequence>
<evidence type="ECO:0000313" key="2">
    <source>
        <dbReference type="EMBL" id="MFC3758103.1"/>
    </source>
</evidence>
<feature type="domain" description="DUF6884" evidence="1">
    <location>
        <begin position="5"/>
        <end position="147"/>
    </location>
</feature>
<keyword evidence="3" id="KW-1185">Reference proteome</keyword>